<reference evidence="1" key="1">
    <citation type="submission" date="2020-05" db="EMBL/GenBank/DDBJ databases">
        <authorList>
            <person name="Chiriac C."/>
            <person name="Salcher M."/>
            <person name="Ghai R."/>
            <person name="Kavagutti S V."/>
        </authorList>
    </citation>
    <scope>NUCLEOTIDE SEQUENCE</scope>
</reference>
<dbReference type="AlphaFoldDB" id="A0A6J6F0M1"/>
<dbReference type="EMBL" id="CAEZTM010000109">
    <property type="protein sequence ID" value="CAB4581827.1"/>
    <property type="molecule type" value="Genomic_DNA"/>
</dbReference>
<sequence>MEVVNAHIGKLSANLANNPRPQPACVDQDVGLVDQRQLLAPRASLLESKSHNSLNTVCGVDGDFVGNLKRRSLAQHATITDIGAFGAFTNDDEINDAWIL</sequence>
<name>A0A6J6F0M1_9ZZZZ</name>
<organism evidence="1">
    <name type="scientific">freshwater metagenome</name>
    <dbReference type="NCBI Taxonomy" id="449393"/>
    <lineage>
        <taxon>unclassified sequences</taxon>
        <taxon>metagenomes</taxon>
        <taxon>ecological metagenomes</taxon>
    </lineage>
</organism>
<protein>
    <submittedName>
        <fullName evidence="1">Unannotated protein</fullName>
    </submittedName>
</protein>
<gene>
    <name evidence="1" type="ORF">UFOPK1684_01467</name>
</gene>
<proteinExistence type="predicted"/>
<evidence type="ECO:0000313" key="1">
    <source>
        <dbReference type="EMBL" id="CAB4581827.1"/>
    </source>
</evidence>
<accession>A0A6J6F0M1</accession>